<dbReference type="AlphaFoldDB" id="A0A1Y6BZY5"/>
<dbReference type="EMBL" id="FWZX01000012">
    <property type="protein sequence ID" value="SMF36948.1"/>
    <property type="molecule type" value="Genomic_DNA"/>
</dbReference>
<dbReference type="Proteomes" id="UP000192917">
    <property type="component" value="Unassembled WGS sequence"/>
</dbReference>
<dbReference type="InterPro" id="IPR052538">
    <property type="entry name" value="Flavonoid_dioxygenase-like"/>
</dbReference>
<dbReference type="RefSeq" id="WP_085123651.1">
    <property type="nucleotide sequence ID" value="NZ_FWZX01000012.1"/>
</dbReference>
<dbReference type="GO" id="GO:0016853">
    <property type="term" value="F:isomerase activity"/>
    <property type="evidence" value="ECO:0007669"/>
    <property type="project" value="UniProtKB-KW"/>
</dbReference>
<dbReference type="SUPFAM" id="SSF51182">
    <property type="entry name" value="RmlC-like cupins"/>
    <property type="match status" value="1"/>
</dbReference>
<protein>
    <submittedName>
        <fullName evidence="2">Mannose-6-phosphate isomerase, cupin superfamily</fullName>
    </submittedName>
</protein>
<dbReference type="InterPro" id="IPR013096">
    <property type="entry name" value="Cupin_2"/>
</dbReference>
<keyword evidence="3" id="KW-1185">Reference proteome</keyword>
<gene>
    <name evidence="2" type="ORF">SAMN05428998_112121</name>
</gene>
<proteinExistence type="predicted"/>
<organism evidence="2 3">
    <name type="scientific">Tistlia consotensis USBA 355</name>
    <dbReference type="NCBI Taxonomy" id="560819"/>
    <lineage>
        <taxon>Bacteria</taxon>
        <taxon>Pseudomonadati</taxon>
        <taxon>Pseudomonadota</taxon>
        <taxon>Alphaproteobacteria</taxon>
        <taxon>Rhodospirillales</taxon>
        <taxon>Rhodovibrionaceae</taxon>
        <taxon>Tistlia</taxon>
    </lineage>
</organism>
<dbReference type="InterPro" id="IPR011051">
    <property type="entry name" value="RmlC_Cupin_sf"/>
</dbReference>
<evidence type="ECO:0000313" key="3">
    <source>
        <dbReference type="Proteomes" id="UP000192917"/>
    </source>
</evidence>
<dbReference type="PANTHER" id="PTHR43346">
    <property type="entry name" value="LIGAND BINDING DOMAIN PROTEIN, PUTATIVE (AFU_ORTHOLOGUE AFUA_6G14370)-RELATED"/>
    <property type="match status" value="1"/>
</dbReference>
<evidence type="ECO:0000259" key="1">
    <source>
        <dbReference type="Pfam" id="PF07883"/>
    </source>
</evidence>
<keyword evidence="2" id="KW-0413">Isomerase</keyword>
<evidence type="ECO:0000313" key="2">
    <source>
        <dbReference type="EMBL" id="SMF36948.1"/>
    </source>
</evidence>
<dbReference type="STRING" id="560819.SAMN05428998_112121"/>
<dbReference type="PANTHER" id="PTHR43346:SF1">
    <property type="entry name" value="QUERCETIN 2,3-DIOXYGENASE-RELATED"/>
    <property type="match status" value="1"/>
</dbReference>
<dbReference type="Gene3D" id="2.60.120.10">
    <property type="entry name" value="Jelly Rolls"/>
    <property type="match status" value="1"/>
</dbReference>
<reference evidence="2 3" key="1">
    <citation type="submission" date="2017-04" db="EMBL/GenBank/DDBJ databases">
        <authorList>
            <person name="Afonso C.L."/>
            <person name="Miller P.J."/>
            <person name="Scott M.A."/>
            <person name="Spackman E."/>
            <person name="Goraichik I."/>
            <person name="Dimitrov K.M."/>
            <person name="Suarez D.L."/>
            <person name="Swayne D.E."/>
        </authorList>
    </citation>
    <scope>NUCLEOTIDE SEQUENCE [LARGE SCALE GENOMIC DNA]</scope>
    <source>
        <strain evidence="2 3">USBA 355</strain>
    </source>
</reference>
<name>A0A1Y6BZY5_9PROT</name>
<accession>A0A1Y6BZY5</accession>
<feature type="domain" description="Cupin type-2" evidence="1">
    <location>
        <begin position="77"/>
        <end position="146"/>
    </location>
</feature>
<dbReference type="Pfam" id="PF07883">
    <property type="entry name" value="Cupin_2"/>
    <property type="match status" value="1"/>
</dbReference>
<dbReference type="InterPro" id="IPR014710">
    <property type="entry name" value="RmlC-like_jellyroll"/>
</dbReference>
<sequence>MKTITPSVEEMEARLARFGDLKPYGKDFADSIGVPEAVFKQLTADKVYTIMTPANYQGRSKNAPVKGVAGAVVNIAECPPKNGPGLHVHEQTVENFFCLSGSFDIIWGDDEEHSLTLEPLDFISIPPGVARRFYNKSDEIGRLLVIIQPVNEEQKDRVAYAPRVADDMASTFGPAIIEKLETIGFHFDAGQE</sequence>